<sequence>MNTKQSKPEDFEFAFQNAVSDVEDGLGEEDLDVSPDEFQLEGEEVVDKTEVIILTTSHYIRGKIALVPGARLTDYIVEANLFVAVADVEVRDRQGRLILTSPFLDVHRDHIEIILPADLADLAPPAA</sequence>
<dbReference type="AlphaFoldDB" id="A0A9D5Q6N8"/>
<protein>
    <submittedName>
        <fullName evidence="1">Uncharacterized protein</fullName>
    </submittedName>
</protein>
<organism evidence="1 2">
    <name type="scientific">candidate division KSB3 bacterium</name>
    <dbReference type="NCBI Taxonomy" id="2044937"/>
    <lineage>
        <taxon>Bacteria</taxon>
        <taxon>candidate division KSB3</taxon>
    </lineage>
</organism>
<comment type="caution">
    <text evidence="1">The sequence shown here is derived from an EMBL/GenBank/DDBJ whole genome shotgun (WGS) entry which is preliminary data.</text>
</comment>
<reference evidence="1" key="1">
    <citation type="submission" date="2019-11" db="EMBL/GenBank/DDBJ databases">
        <title>Microbial mats filling the niche in hypersaline microbial mats.</title>
        <authorList>
            <person name="Wong H.L."/>
            <person name="Macleod F.I."/>
            <person name="White R.A. III"/>
            <person name="Burns B.P."/>
        </authorList>
    </citation>
    <scope>NUCLEOTIDE SEQUENCE</scope>
    <source>
        <strain evidence="1">Rbin_158</strain>
    </source>
</reference>
<name>A0A9D5Q6N8_9BACT</name>
<evidence type="ECO:0000313" key="1">
    <source>
        <dbReference type="EMBL" id="MBD3326054.1"/>
    </source>
</evidence>
<dbReference type="InterPro" id="IPR049210">
    <property type="entry name" value="DUF6812"/>
</dbReference>
<dbReference type="EMBL" id="WJJP01000520">
    <property type="protein sequence ID" value="MBD3326054.1"/>
    <property type="molecule type" value="Genomic_DNA"/>
</dbReference>
<gene>
    <name evidence="1" type="ORF">GF339_15825</name>
</gene>
<dbReference type="Pfam" id="PF20660">
    <property type="entry name" value="DUF6812"/>
    <property type="match status" value="1"/>
</dbReference>
<accession>A0A9D5Q6N8</accession>
<proteinExistence type="predicted"/>
<evidence type="ECO:0000313" key="2">
    <source>
        <dbReference type="Proteomes" id="UP000649604"/>
    </source>
</evidence>
<dbReference type="Proteomes" id="UP000649604">
    <property type="component" value="Unassembled WGS sequence"/>
</dbReference>